<accession>A0AAD6X9B4</accession>
<comment type="caution">
    <text evidence="2">The sequence shown here is derived from an EMBL/GenBank/DDBJ whole genome shotgun (WGS) entry which is preliminary data.</text>
</comment>
<dbReference type="Proteomes" id="UP001218188">
    <property type="component" value="Unassembled WGS sequence"/>
</dbReference>
<organism evidence="2 3">
    <name type="scientific">Mycena alexandri</name>
    <dbReference type="NCBI Taxonomy" id="1745969"/>
    <lineage>
        <taxon>Eukaryota</taxon>
        <taxon>Fungi</taxon>
        <taxon>Dikarya</taxon>
        <taxon>Basidiomycota</taxon>
        <taxon>Agaricomycotina</taxon>
        <taxon>Agaricomycetes</taxon>
        <taxon>Agaricomycetidae</taxon>
        <taxon>Agaricales</taxon>
        <taxon>Marasmiineae</taxon>
        <taxon>Mycenaceae</taxon>
        <taxon>Mycena</taxon>
    </lineage>
</organism>
<feature type="region of interest" description="Disordered" evidence="1">
    <location>
        <begin position="188"/>
        <end position="218"/>
    </location>
</feature>
<dbReference type="EMBL" id="JARJCM010000017">
    <property type="protein sequence ID" value="KAJ7041437.1"/>
    <property type="molecule type" value="Genomic_DNA"/>
</dbReference>
<sequence>MDMFLRNDDSLSWTGPDDLEDEHDYDCVPEEFAKFEFGPAKFPGSPPTAAHFERHKPIKEASPGVLRLDARLETSRPPNSNNPWLTRELDREGRAMRIVHHHGWTVVNISRIFTIDPRTIQSAVENKFVQHSRLSKRRPTLTPALTPTIREFERLISVNPQNNTEDDLVLDDPEEDYSWLGDDLKENFPPIQGQIGDDNSTSNGQDGTGTKRRATDEAQAEGRFQSGIYFSLSLRTLHIHNLFAQPLDCKGGSQCGSGWNTKAFGFIEDVVVSRNAGSRRATPPPLVDGFMLDRLPAAVEAGKDTVKGAIDEQKKTYNHLEVSARVRFGAIAEDGEGETLHFGLHLVIVELAANTRCSAPLATGARQMLGRKINIDADSEVLIVPSDTTDVVRRHTTYCTTLYGSNGHGNGSPVALLVFGGVTVTMKAVALKKS</sequence>
<gene>
    <name evidence="2" type="ORF">C8F04DRAFT_1230462</name>
</gene>
<protein>
    <submittedName>
        <fullName evidence="2">Uncharacterized protein</fullName>
    </submittedName>
</protein>
<evidence type="ECO:0000256" key="1">
    <source>
        <dbReference type="SAM" id="MobiDB-lite"/>
    </source>
</evidence>
<reference evidence="2" key="1">
    <citation type="submission" date="2023-03" db="EMBL/GenBank/DDBJ databases">
        <title>Massive genome expansion in bonnet fungi (Mycena s.s.) driven by repeated elements and novel gene families across ecological guilds.</title>
        <authorList>
            <consortium name="Lawrence Berkeley National Laboratory"/>
            <person name="Harder C.B."/>
            <person name="Miyauchi S."/>
            <person name="Viragh M."/>
            <person name="Kuo A."/>
            <person name="Thoen E."/>
            <person name="Andreopoulos B."/>
            <person name="Lu D."/>
            <person name="Skrede I."/>
            <person name="Drula E."/>
            <person name="Henrissat B."/>
            <person name="Morin E."/>
            <person name="Kohler A."/>
            <person name="Barry K."/>
            <person name="LaButti K."/>
            <person name="Morin E."/>
            <person name="Salamov A."/>
            <person name="Lipzen A."/>
            <person name="Mereny Z."/>
            <person name="Hegedus B."/>
            <person name="Baldrian P."/>
            <person name="Stursova M."/>
            <person name="Weitz H."/>
            <person name="Taylor A."/>
            <person name="Grigoriev I.V."/>
            <person name="Nagy L.G."/>
            <person name="Martin F."/>
            <person name="Kauserud H."/>
        </authorList>
    </citation>
    <scope>NUCLEOTIDE SEQUENCE</scope>
    <source>
        <strain evidence="2">CBHHK200</strain>
    </source>
</reference>
<dbReference type="AlphaFoldDB" id="A0AAD6X9B4"/>
<evidence type="ECO:0000313" key="2">
    <source>
        <dbReference type="EMBL" id="KAJ7041437.1"/>
    </source>
</evidence>
<proteinExistence type="predicted"/>
<keyword evidence="3" id="KW-1185">Reference proteome</keyword>
<evidence type="ECO:0000313" key="3">
    <source>
        <dbReference type="Proteomes" id="UP001218188"/>
    </source>
</evidence>
<name>A0AAD6X9B4_9AGAR</name>